<evidence type="ECO:0000259" key="7">
    <source>
        <dbReference type="PROSITE" id="PS51296"/>
    </source>
</evidence>
<evidence type="ECO:0000256" key="3">
    <source>
        <dbReference type="ARBA" id="ARBA00023002"/>
    </source>
</evidence>
<keyword evidence="9" id="KW-1185">Reference proteome</keyword>
<keyword evidence="6" id="KW-0534">Nitrate assimilation</keyword>
<dbReference type="PROSITE" id="PS51296">
    <property type="entry name" value="RIESKE"/>
    <property type="match status" value="1"/>
</dbReference>
<proteinExistence type="predicted"/>
<keyword evidence="2" id="KW-0479">Metal-binding</keyword>
<dbReference type="SUPFAM" id="SSF50022">
    <property type="entry name" value="ISP domain"/>
    <property type="match status" value="1"/>
</dbReference>
<dbReference type="Gene3D" id="2.102.10.10">
    <property type="entry name" value="Rieske [2Fe-2S] iron-sulphur domain"/>
    <property type="match status" value="1"/>
</dbReference>
<evidence type="ECO:0000313" key="9">
    <source>
        <dbReference type="Proteomes" id="UP000238362"/>
    </source>
</evidence>
<dbReference type="NCBIfam" id="TIGR02378">
    <property type="entry name" value="nirD_assim_sml"/>
    <property type="match status" value="1"/>
</dbReference>
<dbReference type="GO" id="GO:0004497">
    <property type="term" value="F:monooxygenase activity"/>
    <property type="evidence" value="ECO:0007669"/>
    <property type="project" value="UniProtKB-ARBA"/>
</dbReference>
<accession>A0A2T0LM96</accession>
<dbReference type="PANTHER" id="PTHR40562:SF1">
    <property type="entry name" value="NITRITE REDUCTASE (NADH) SMALL SUBUNIT"/>
    <property type="match status" value="1"/>
</dbReference>
<organism evidence="8 9">
    <name type="scientific">Prauserella shujinwangii</name>
    <dbReference type="NCBI Taxonomy" id="1453103"/>
    <lineage>
        <taxon>Bacteria</taxon>
        <taxon>Bacillati</taxon>
        <taxon>Actinomycetota</taxon>
        <taxon>Actinomycetes</taxon>
        <taxon>Pseudonocardiales</taxon>
        <taxon>Pseudonocardiaceae</taxon>
        <taxon>Prauserella</taxon>
    </lineage>
</organism>
<sequence length="117" mass="12122">MTAVPELAGLTWVRVCEVDAVLRGGGVAALLADGTQVAVFRTQHDEFFALSNRDPFSGAAVLSRGIVGDVGGVPVVASPVYKQQFDLTSGVCVEDGGVRVRTFPVRVADGVVHVGSP</sequence>
<dbReference type="InterPro" id="IPR012748">
    <property type="entry name" value="Rieske-like_NirD"/>
</dbReference>
<evidence type="ECO:0000256" key="4">
    <source>
        <dbReference type="ARBA" id="ARBA00023004"/>
    </source>
</evidence>
<keyword evidence="3" id="KW-0560">Oxidoreductase</keyword>
<name>A0A2T0LM96_9PSEU</name>
<evidence type="ECO:0000256" key="1">
    <source>
        <dbReference type="ARBA" id="ARBA00022714"/>
    </source>
</evidence>
<gene>
    <name evidence="8" type="ORF">B0I33_11277</name>
</gene>
<keyword evidence="4" id="KW-0408">Iron</keyword>
<evidence type="ECO:0000256" key="2">
    <source>
        <dbReference type="ARBA" id="ARBA00022723"/>
    </source>
</evidence>
<reference evidence="8 9" key="1">
    <citation type="submission" date="2018-03" db="EMBL/GenBank/DDBJ databases">
        <title>Genomic Encyclopedia of Type Strains, Phase III (KMG-III): the genomes of soil and plant-associated and newly described type strains.</title>
        <authorList>
            <person name="Whitman W."/>
        </authorList>
    </citation>
    <scope>NUCLEOTIDE SEQUENCE [LARGE SCALE GENOMIC DNA]</scope>
    <source>
        <strain evidence="8 9">CGMCC 4.7125</strain>
    </source>
</reference>
<evidence type="ECO:0000313" key="8">
    <source>
        <dbReference type="EMBL" id="PRX44199.1"/>
    </source>
</evidence>
<protein>
    <submittedName>
        <fullName evidence="8">Nitrite reductase (NADH) small subunit</fullName>
    </submittedName>
</protein>
<dbReference type="InterPro" id="IPR017881">
    <property type="entry name" value="NirD"/>
</dbReference>
<keyword evidence="1" id="KW-0001">2Fe-2S</keyword>
<dbReference type="InterPro" id="IPR017941">
    <property type="entry name" value="Rieske_2Fe-2S"/>
</dbReference>
<dbReference type="EMBL" id="PVNH01000012">
    <property type="protein sequence ID" value="PRX44199.1"/>
    <property type="molecule type" value="Genomic_DNA"/>
</dbReference>
<dbReference type="InterPro" id="IPR036922">
    <property type="entry name" value="Rieske_2Fe-2S_sf"/>
</dbReference>
<dbReference type="PROSITE" id="PS51300">
    <property type="entry name" value="NIRD"/>
    <property type="match status" value="1"/>
</dbReference>
<dbReference type="RefSeq" id="WP_106181520.1">
    <property type="nucleotide sequence ID" value="NZ_PVNH01000012.1"/>
</dbReference>
<dbReference type="Proteomes" id="UP000238362">
    <property type="component" value="Unassembled WGS sequence"/>
</dbReference>
<dbReference type="AlphaFoldDB" id="A0A2T0LM96"/>
<keyword evidence="5" id="KW-0411">Iron-sulfur</keyword>
<dbReference type="GO" id="GO:0016705">
    <property type="term" value="F:oxidoreductase activity, acting on paired donors, with incorporation or reduction of molecular oxygen"/>
    <property type="evidence" value="ECO:0007669"/>
    <property type="project" value="UniProtKB-ARBA"/>
</dbReference>
<dbReference type="Pfam" id="PF13806">
    <property type="entry name" value="Rieske_2"/>
    <property type="match status" value="1"/>
</dbReference>
<evidence type="ECO:0000256" key="6">
    <source>
        <dbReference type="ARBA" id="ARBA00023063"/>
    </source>
</evidence>
<dbReference type="GO" id="GO:0008942">
    <property type="term" value="F:nitrite reductase [NAD(P)H] activity"/>
    <property type="evidence" value="ECO:0007669"/>
    <property type="project" value="InterPro"/>
</dbReference>
<dbReference type="OrthoDB" id="3213360at2"/>
<comment type="caution">
    <text evidence="8">The sequence shown here is derived from an EMBL/GenBank/DDBJ whole genome shotgun (WGS) entry which is preliminary data.</text>
</comment>
<dbReference type="PANTHER" id="PTHR40562">
    <property type="match status" value="1"/>
</dbReference>
<feature type="domain" description="Rieske" evidence="7">
    <location>
        <begin position="12"/>
        <end position="114"/>
    </location>
</feature>
<evidence type="ECO:0000256" key="5">
    <source>
        <dbReference type="ARBA" id="ARBA00023014"/>
    </source>
</evidence>
<dbReference type="GO" id="GO:0051537">
    <property type="term" value="F:2 iron, 2 sulfur cluster binding"/>
    <property type="evidence" value="ECO:0007669"/>
    <property type="project" value="UniProtKB-KW"/>
</dbReference>
<dbReference type="GO" id="GO:0046872">
    <property type="term" value="F:metal ion binding"/>
    <property type="evidence" value="ECO:0007669"/>
    <property type="project" value="UniProtKB-KW"/>
</dbReference>
<dbReference type="GO" id="GO:0042128">
    <property type="term" value="P:nitrate assimilation"/>
    <property type="evidence" value="ECO:0007669"/>
    <property type="project" value="UniProtKB-KW"/>
</dbReference>